<evidence type="ECO:0000313" key="8">
    <source>
        <dbReference type="EMBL" id="MBR7833801.1"/>
    </source>
</evidence>
<keyword evidence="6" id="KW-0464">Manganese</keyword>
<dbReference type="Proteomes" id="UP000675781">
    <property type="component" value="Unassembled WGS sequence"/>
</dbReference>
<comment type="cofactor">
    <cofactor evidence="2">
        <name>Mg(2+)</name>
        <dbReference type="ChEBI" id="CHEBI:18420"/>
    </cofactor>
</comment>
<dbReference type="CDD" id="cd18870">
    <property type="entry name" value="NUDIX_AcylCoAdiphos_Nudt19"/>
    <property type="match status" value="1"/>
</dbReference>
<evidence type="ECO:0000256" key="4">
    <source>
        <dbReference type="ARBA" id="ARBA00022801"/>
    </source>
</evidence>
<dbReference type="SUPFAM" id="SSF55811">
    <property type="entry name" value="Nudix"/>
    <property type="match status" value="1"/>
</dbReference>
<evidence type="ECO:0000256" key="1">
    <source>
        <dbReference type="ARBA" id="ARBA00001936"/>
    </source>
</evidence>
<accession>A0A941ISZ9</accession>
<dbReference type="InterPro" id="IPR000086">
    <property type="entry name" value="NUDIX_hydrolase_dom"/>
</dbReference>
<evidence type="ECO:0000256" key="3">
    <source>
        <dbReference type="ARBA" id="ARBA00022723"/>
    </source>
</evidence>
<sequence length="276" mass="29795">MASTFEFPVPAEWDERVRRYLDGSLEIVPAQPAATVVLLRDTPSGPQAYLVKRAASMAFAAGRYAFPGGRVDPGDALPTPWAGPNAEAWAERFGVAPEQAHALVCSAVRETFEEAGVLLAGPDRSRVLGDVSGTAWEDERHRIETRRTTLADALASRGLLLRADLLGGWSRWVTPEFESRRYDTAFFVAALPEGQSARDVSGETETTAWTSPAQAVADYEQGTVLMLPPTVTTLRQLLPYATAAEAVAASRKRALEAVQAGVRLREDGSAALVWTV</sequence>
<proteinExistence type="predicted"/>
<keyword evidence="4" id="KW-0378">Hydrolase</keyword>
<evidence type="ECO:0000313" key="9">
    <source>
        <dbReference type="Proteomes" id="UP000675781"/>
    </source>
</evidence>
<dbReference type="PANTHER" id="PTHR12318:SF0">
    <property type="entry name" value="ACYL-COENZYME A DIPHOSPHATASE NUDT19"/>
    <property type="match status" value="1"/>
</dbReference>
<dbReference type="RefSeq" id="WP_212528322.1">
    <property type="nucleotide sequence ID" value="NZ_JAGSOG010000040.1"/>
</dbReference>
<dbReference type="Gene3D" id="3.90.79.10">
    <property type="entry name" value="Nucleoside Triphosphate Pyrophosphohydrolase"/>
    <property type="match status" value="1"/>
</dbReference>
<evidence type="ECO:0000256" key="6">
    <source>
        <dbReference type="ARBA" id="ARBA00023211"/>
    </source>
</evidence>
<keyword evidence="5" id="KW-0460">Magnesium</keyword>
<protein>
    <submittedName>
        <fullName evidence="8">NUDIX domain-containing protein</fullName>
    </submittedName>
</protein>
<dbReference type="PANTHER" id="PTHR12318">
    <property type="entry name" value="TESTOSTERONE-REGULATED PROTEIN RP2"/>
    <property type="match status" value="1"/>
</dbReference>
<feature type="domain" description="Nudix hydrolase" evidence="7">
    <location>
        <begin position="29"/>
        <end position="232"/>
    </location>
</feature>
<gene>
    <name evidence="8" type="ORF">KDL01_11025</name>
</gene>
<keyword evidence="9" id="KW-1185">Reference proteome</keyword>
<evidence type="ECO:0000256" key="5">
    <source>
        <dbReference type="ARBA" id="ARBA00022842"/>
    </source>
</evidence>
<dbReference type="InterPro" id="IPR015797">
    <property type="entry name" value="NUDIX_hydrolase-like_dom_sf"/>
</dbReference>
<comment type="cofactor">
    <cofactor evidence="1">
        <name>Mn(2+)</name>
        <dbReference type="ChEBI" id="CHEBI:29035"/>
    </cofactor>
</comment>
<dbReference type="GO" id="GO:0016818">
    <property type="term" value="F:hydrolase activity, acting on acid anhydrides, in phosphorus-containing anhydrides"/>
    <property type="evidence" value="ECO:0007669"/>
    <property type="project" value="InterPro"/>
</dbReference>
<dbReference type="AlphaFoldDB" id="A0A941ISZ9"/>
<evidence type="ECO:0000259" key="7">
    <source>
        <dbReference type="PROSITE" id="PS51462"/>
    </source>
</evidence>
<dbReference type="GO" id="GO:0046872">
    <property type="term" value="F:metal ion binding"/>
    <property type="evidence" value="ECO:0007669"/>
    <property type="project" value="UniProtKB-KW"/>
</dbReference>
<organism evidence="8 9">
    <name type="scientific">Actinospica durhamensis</name>
    <dbReference type="NCBI Taxonomy" id="1508375"/>
    <lineage>
        <taxon>Bacteria</taxon>
        <taxon>Bacillati</taxon>
        <taxon>Actinomycetota</taxon>
        <taxon>Actinomycetes</taxon>
        <taxon>Catenulisporales</taxon>
        <taxon>Actinospicaceae</taxon>
        <taxon>Actinospica</taxon>
    </lineage>
</organism>
<dbReference type="EMBL" id="JAGSOG010000040">
    <property type="protein sequence ID" value="MBR7833801.1"/>
    <property type="molecule type" value="Genomic_DNA"/>
</dbReference>
<reference evidence="8" key="1">
    <citation type="submission" date="2021-04" db="EMBL/GenBank/DDBJ databases">
        <title>Genome based classification of Actinospica acidithermotolerans sp. nov., an actinobacterium isolated from an Indonesian hot spring.</title>
        <authorList>
            <person name="Kusuma A.B."/>
            <person name="Putra K.E."/>
            <person name="Nafisah S."/>
            <person name="Loh J."/>
            <person name="Nouioui I."/>
            <person name="Goodfellow M."/>
        </authorList>
    </citation>
    <scope>NUCLEOTIDE SEQUENCE</scope>
    <source>
        <strain evidence="8">CSCA 57</strain>
    </source>
</reference>
<comment type="caution">
    <text evidence="8">The sequence shown here is derived from an EMBL/GenBank/DDBJ whole genome shotgun (WGS) entry which is preliminary data.</text>
</comment>
<evidence type="ECO:0000256" key="2">
    <source>
        <dbReference type="ARBA" id="ARBA00001946"/>
    </source>
</evidence>
<name>A0A941ISZ9_9ACTN</name>
<dbReference type="InterPro" id="IPR039121">
    <property type="entry name" value="NUDT19"/>
</dbReference>
<keyword evidence="3" id="KW-0479">Metal-binding</keyword>
<dbReference type="PROSITE" id="PS51462">
    <property type="entry name" value="NUDIX"/>
    <property type="match status" value="1"/>
</dbReference>